<dbReference type="GeneTree" id="ENSGT00940000165561"/>
<dbReference type="InterPro" id="IPR012337">
    <property type="entry name" value="RNaseH-like_sf"/>
</dbReference>
<name>A0A8C4ZX93_GADMO</name>
<reference evidence="2" key="1">
    <citation type="submission" date="2025-08" db="UniProtKB">
        <authorList>
            <consortium name="Ensembl"/>
        </authorList>
    </citation>
    <scope>IDENTIFICATION</scope>
</reference>
<accession>A0A8C4ZX93</accession>
<keyword evidence="3" id="KW-1185">Reference proteome</keyword>
<sequence>QQAGRRSGGSTGLGEGVYLAEGRRKQNVFRYVGVIVDETTNITVEKMLITCLTLQQNGEPETVFIGNYAIPSGTAESMSRVVGLGSDGANVMVGRKNGVAQQLRQNDCPYIINIHCGAHRTALAARDASKAVREIDAYVTTVNNIYTFYKNSPIRTHRLNELQKEMEDHDMLSLKQPSATHWLSLERAVKGVRANWVALVLELEEEEAARDCPVAKGLRRQLQKFTFPALTHLLTDVLSVVNRMNLTFQKEDVNISSIQPVVNMTLASLDDLISEPGVAERKFKEASQDGRFCGITLTQPNAQAFSNLRSQYLAEITKSVKKRFPEEHLGIIADLDTVLNASRYPTADSALKTHGLEALERVCAHYGSPRGAAAPLVENDCMQRDFLQMKRVLAGSGNPSFRCSCRLLITSLGEMFPDFRALAEVALVIPVSSVAAERGFSLQNNIKTATRSRLSETKTQHLMTIASAAVSIDTFDFKQASTLFKSMRARRKV</sequence>
<dbReference type="GO" id="GO:0046983">
    <property type="term" value="F:protein dimerization activity"/>
    <property type="evidence" value="ECO:0007669"/>
    <property type="project" value="InterPro"/>
</dbReference>
<dbReference type="OMA" id="HWKEEFP"/>
<evidence type="ECO:0000313" key="2">
    <source>
        <dbReference type="Ensembl" id="ENSGMOP00000023610.1"/>
    </source>
</evidence>
<dbReference type="SUPFAM" id="SSF53098">
    <property type="entry name" value="Ribonuclease H-like"/>
    <property type="match status" value="2"/>
</dbReference>
<dbReference type="PANTHER" id="PTHR46880">
    <property type="entry name" value="RAS-ASSOCIATING DOMAIN-CONTAINING PROTEIN"/>
    <property type="match status" value="1"/>
</dbReference>
<evidence type="ECO:0000313" key="3">
    <source>
        <dbReference type="Proteomes" id="UP000694546"/>
    </source>
</evidence>
<dbReference type="PANTHER" id="PTHR46880:SF6">
    <property type="entry name" value="U1-TYPE DOMAIN-CONTAINING PROTEIN"/>
    <property type="match status" value="1"/>
</dbReference>
<protein>
    <recommendedName>
        <fullName evidence="1">HAT C-terminal dimerisation domain-containing protein</fullName>
    </recommendedName>
</protein>
<reference evidence="2" key="2">
    <citation type="submission" date="2025-09" db="UniProtKB">
        <authorList>
            <consortium name="Ensembl"/>
        </authorList>
    </citation>
    <scope>IDENTIFICATION</scope>
</reference>
<dbReference type="Pfam" id="PF05699">
    <property type="entry name" value="Dimer_Tnp_hAT"/>
    <property type="match status" value="1"/>
</dbReference>
<organism evidence="2 3">
    <name type="scientific">Gadus morhua</name>
    <name type="common">Atlantic cod</name>
    <dbReference type="NCBI Taxonomy" id="8049"/>
    <lineage>
        <taxon>Eukaryota</taxon>
        <taxon>Metazoa</taxon>
        <taxon>Chordata</taxon>
        <taxon>Craniata</taxon>
        <taxon>Vertebrata</taxon>
        <taxon>Euteleostomi</taxon>
        <taxon>Actinopterygii</taxon>
        <taxon>Neopterygii</taxon>
        <taxon>Teleostei</taxon>
        <taxon>Neoteleostei</taxon>
        <taxon>Acanthomorphata</taxon>
        <taxon>Zeiogadaria</taxon>
        <taxon>Gadariae</taxon>
        <taxon>Gadiformes</taxon>
        <taxon>Gadoidei</taxon>
        <taxon>Gadidae</taxon>
        <taxon>Gadus</taxon>
    </lineage>
</organism>
<evidence type="ECO:0000259" key="1">
    <source>
        <dbReference type="Pfam" id="PF05699"/>
    </source>
</evidence>
<dbReference type="AlphaFoldDB" id="A0A8C4ZX93"/>
<dbReference type="InterPro" id="IPR008906">
    <property type="entry name" value="HATC_C_dom"/>
</dbReference>
<feature type="domain" description="HAT C-terminal dimerisation" evidence="1">
    <location>
        <begin position="415"/>
        <end position="465"/>
    </location>
</feature>
<proteinExistence type="predicted"/>
<dbReference type="Proteomes" id="UP000694546">
    <property type="component" value="Chromosome 8"/>
</dbReference>
<dbReference type="Ensembl" id="ENSGMOT00000037708.1">
    <property type="protein sequence ID" value="ENSGMOP00000023610.1"/>
    <property type="gene ID" value="ENSGMOG00000035649.1"/>
</dbReference>